<keyword evidence="4 6" id="KW-0368">Histidine biosynthesis</keyword>
<evidence type="ECO:0000256" key="4">
    <source>
        <dbReference type="ARBA" id="ARBA00023102"/>
    </source>
</evidence>
<dbReference type="PANTHER" id="PTHR23133">
    <property type="entry name" value="IMIDAZOLEGLYCEROL-PHOSPHATE DEHYDRATASE HIS7"/>
    <property type="match status" value="1"/>
</dbReference>
<dbReference type="OrthoDB" id="9790411at2"/>
<dbReference type="EMBL" id="FMUX01000007">
    <property type="protein sequence ID" value="SCY33082.1"/>
    <property type="molecule type" value="Genomic_DNA"/>
</dbReference>
<dbReference type="PANTHER" id="PTHR23133:SF2">
    <property type="entry name" value="IMIDAZOLEGLYCEROL-PHOSPHATE DEHYDRATASE"/>
    <property type="match status" value="1"/>
</dbReference>
<dbReference type="HAMAP" id="MF_00076">
    <property type="entry name" value="HisB"/>
    <property type="match status" value="1"/>
</dbReference>
<name>A0A1G5F1J5_9BACT</name>
<keyword evidence="3 6" id="KW-0028">Amino-acid biosynthesis</keyword>
<dbReference type="RefSeq" id="WP_092210721.1">
    <property type="nucleotide sequence ID" value="NZ_FMUX01000007.1"/>
</dbReference>
<dbReference type="PROSITE" id="PS00954">
    <property type="entry name" value="IGP_DEHYDRATASE_1"/>
    <property type="match status" value="1"/>
</dbReference>
<dbReference type="AlphaFoldDB" id="A0A1G5F1J5"/>
<dbReference type="InterPro" id="IPR000807">
    <property type="entry name" value="ImidazoleglycerolP_deHydtase"/>
</dbReference>
<dbReference type="Proteomes" id="UP000198870">
    <property type="component" value="Unassembled WGS sequence"/>
</dbReference>
<dbReference type="CDD" id="cd07914">
    <property type="entry name" value="IGPD"/>
    <property type="match status" value="1"/>
</dbReference>
<sequence>MTRTATITRNTKETRISIDLDLDGRGKSDVTTGIPYFDHMLTLFAAHGFFDLTMKVDGDLEIDAHHTVEDTGLALGMAIADALGDRVGIKRYGLAVTPMDETLAEVVLDLSNRPFLVYDFPDHRVRDGNFDAWLAREFFQALSVKAGMNLHINVRYGENDHHIIEGVFKSLGRALDQAVSIDPRIEGVRSTKGVI</sequence>
<comment type="similarity">
    <text evidence="6 7">Belongs to the imidazoleglycerol-phosphate dehydratase family.</text>
</comment>
<keyword evidence="5 6" id="KW-0456">Lyase</keyword>
<dbReference type="FunFam" id="3.30.230.40:FF:000001">
    <property type="entry name" value="Imidazoleglycerol-phosphate dehydratase HisB"/>
    <property type="match status" value="1"/>
</dbReference>
<dbReference type="GO" id="GO:0004424">
    <property type="term" value="F:imidazoleglycerol-phosphate dehydratase activity"/>
    <property type="evidence" value="ECO:0007669"/>
    <property type="project" value="UniProtKB-UniRule"/>
</dbReference>
<comment type="pathway">
    <text evidence="1 6 7">Amino-acid biosynthesis; L-histidine biosynthesis; L-histidine from 5-phospho-alpha-D-ribose 1-diphosphate: step 6/9.</text>
</comment>
<evidence type="ECO:0000256" key="2">
    <source>
        <dbReference type="ARBA" id="ARBA00016664"/>
    </source>
</evidence>
<proteinExistence type="inferred from homology"/>
<dbReference type="Pfam" id="PF00475">
    <property type="entry name" value="IGPD"/>
    <property type="match status" value="1"/>
</dbReference>
<dbReference type="FunFam" id="3.30.230.40:FF:000003">
    <property type="entry name" value="Imidazoleglycerol-phosphate dehydratase HisB"/>
    <property type="match status" value="1"/>
</dbReference>
<dbReference type="STRING" id="419481.SAMN05216233_10773"/>
<protein>
    <recommendedName>
        <fullName evidence="2 6">Imidazoleglycerol-phosphate dehydratase</fullName>
        <shortName evidence="6">IGPD</shortName>
        <ecNumber evidence="6 7">4.2.1.19</ecNumber>
    </recommendedName>
</protein>
<evidence type="ECO:0000313" key="8">
    <source>
        <dbReference type="EMBL" id="SCY33082.1"/>
    </source>
</evidence>
<keyword evidence="6" id="KW-0963">Cytoplasm</keyword>
<dbReference type="UniPathway" id="UPA00031">
    <property type="reaction ID" value="UER00011"/>
</dbReference>
<dbReference type="GO" id="GO:0000105">
    <property type="term" value="P:L-histidine biosynthetic process"/>
    <property type="evidence" value="ECO:0007669"/>
    <property type="project" value="UniProtKB-UniRule"/>
</dbReference>
<dbReference type="InterPro" id="IPR038494">
    <property type="entry name" value="IGPD_sf"/>
</dbReference>
<evidence type="ECO:0000256" key="1">
    <source>
        <dbReference type="ARBA" id="ARBA00005047"/>
    </source>
</evidence>
<dbReference type="Gene3D" id="3.30.230.40">
    <property type="entry name" value="Imidazole glycerol phosphate dehydratase, domain 1"/>
    <property type="match status" value="2"/>
</dbReference>
<dbReference type="SUPFAM" id="SSF54211">
    <property type="entry name" value="Ribosomal protein S5 domain 2-like"/>
    <property type="match status" value="2"/>
</dbReference>
<dbReference type="InterPro" id="IPR020568">
    <property type="entry name" value="Ribosomal_Su5_D2-typ_SF"/>
</dbReference>
<keyword evidence="9" id="KW-1185">Reference proteome</keyword>
<evidence type="ECO:0000256" key="6">
    <source>
        <dbReference type="HAMAP-Rule" id="MF_00076"/>
    </source>
</evidence>
<comment type="catalytic activity">
    <reaction evidence="6 7">
        <text>D-erythro-1-(imidazol-4-yl)glycerol 3-phosphate = 3-(imidazol-4-yl)-2-oxopropyl phosphate + H2O</text>
        <dbReference type="Rhea" id="RHEA:11040"/>
        <dbReference type="ChEBI" id="CHEBI:15377"/>
        <dbReference type="ChEBI" id="CHEBI:57766"/>
        <dbReference type="ChEBI" id="CHEBI:58278"/>
        <dbReference type="EC" id="4.2.1.19"/>
    </reaction>
</comment>
<accession>A0A1G5F1J5</accession>
<dbReference type="NCBIfam" id="NF002114">
    <property type="entry name" value="PRK00951.2-4"/>
    <property type="match status" value="1"/>
</dbReference>
<dbReference type="NCBIfam" id="NF002111">
    <property type="entry name" value="PRK00951.2-1"/>
    <property type="match status" value="1"/>
</dbReference>
<evidence type="ECO:0000256" key="7">
    <source>
        <dbReference type="RuleBase" id="RU000599"/>
    </source>
</evidence>
<dbReference type="EC" id="4.2.1.19" evidence="6 7"/>
<reference evidence="8 9" key="1">
    <citation type="submission" date="2016-10" db="EMBL/GenBank/DDBJ databases">
        <authorList>
            <person name="de Groot N.N."/>
        </authorList>
    </citation>
    <scope>NUCLEOTIDE SEQUENCE [LARGE SCALE GENOMIC DNA]</scope>
    <source>
        <strain evidence="8 9">AA1</strain>
    </source>
</reference>
<dbReference type="PROSITE" id="PS00955">
    <property type="entry name" value="IGP_DEHYDRATASE_2"/>
    <property type="match status" value="1"/>
</dbReference>
<evidence type="ECO:0000256" key="5">
    <source>
        <dbReference type="ARBA" id="ARBA00023239"/>
    </source>
</evidence>
<dbReference type="InterPro" id="IPR020565">
    <property type="entry name" value="ImidazoleglycerP_deHydtase_CS"/>
</dbReference>
<evidence type="ECO:0000256" key="3">
    <source>
        <dbReference type="ARBA" id="ARBA00022605"/>
    </source>
</evidence>
<comment type="subcellular location">
    <subcellularLocation>
        <location evidence="6 7">Cytoplasm</location>
    </subcellularLocation>
</comment>
<gene>
    <name evidence="6" type="primary">hisB</name>
    <name evidence="8" type="ORF">SAMN05216233_10773</name>
</gene>
<organism evidence="8 9">
    <name type="scientific">Desulfoluna spongiiphila</name>
    <dbReference type="NCBI Taxonomy" id="419481"/>
    <lineage>
        <taxon>Bacteria</taxon>
        <taxon>Pseudomonadati</taxon>
        <taxon>Thermodesulfobacteriota</taxon>
        <taxon>Desulfobacteria</taxon>
        <taxon>Desulfobacterales</taxon>
        <taxon>Desulfolunaceae</taxon>
        <taxon>Desulfoluna</taxon>
    </lineage>
</organism>
<dbReference type="GO" id="GO:0005737">
    <property type="term" value="C:cytoplasm"/>
    <property type="evidence" value="ECO:0007669"/>
    <property type="project" value="UniProtKB-SubCell"/>
</dbReference>
<evidence type="ECO:0000313" key="9">
    <source>
        <dbReference type="Proteomes" id="UP000198870"/>
    </source>
</evidence>